<dbReference type="Pfam" id="PF00011">
    <property type="entry name" value="HSP20"/>
    <property type="match status" value="1"/>
</dbReference>
<sequence length="146" mass="16441">MLLSPSGFLGWDPFAEMRRMQNEVNRLFADMEGRAVSTAYPPVNLWAGEDSVVVTGELPGLDQNDLELAVREGTLTIGGTRKPLENGEGASWHRRERAYGSFSRTIELPFRVDPDKVQARFANGVLEIELQRREADKPRRIQVKSV</sequence>
<dbReference type="EMBL" id="BMJQ01000004">
    <property type="protein sequence ID" value="GGF12763.1"/>
    <property type="molecule type" value="Genomic_DNA"/>
</dbReference>
<gene>
    <name evidence="4" type="primary">hsp20</name>
    <name evidence="4" type="ORF">GCM10011611_18030</name>
</gene>
<protein>
    <submittedName>
        <fullName evidence="4">Molecular chaperone Hsp20</fullName>
    </submittedName>
</protein>
<name>A0A8J2YS39_9PROT</name>
<accession>A0A8J2YS39</accession>
<comment type="caution">
    <text evidence="4">The sequence shown here is derived from an EMBL/GenBank/DDBJ whole genome shotgun (WGS) entry which is preliminary data.</text>
</comment>
<reference evidence="4" key="1">
    <citation type="journal article" date="2014" name="Int. J. Syst. Evol. Microbiol.">
        <title>Complete genome sequence of Corynebacterium casei LMG S-19264T (=DSM 44701T), isolated from a smear-ripened cheese.</title>
        <authorList>
            <consortium name="US DOE Joint Genome Institute (JGI-PGF)"/>
            <person name="Walter F."/>
            <person name="Albersmeier A."/>
            <person name="Kalinowski J."/>
            <person name="Ruckert C."/>
        </authorList>
    </citation>
    <scope>NUCLEOTIDE SEQUENCE</scope>
    <source>
        <strain evidence="4">CGMCC 1.15725</strain>
    </source>
</reference>
<dbReference type="SUPFAM" id="SSF49764">
    <property type="entry name" value="HSP20-like chaperones"/>
    <property type="match status" value="1"/>
</dbReference>
<reference evidence="4" key="2">
    <citation type="submission" date="2020-09" db="EMBL/GenBank/DDBJ databases">
        <authorList>
            <person name="Sun Q."/>
            <person name="Zhou Y."/>
        </authorList>
    </citation>
    <scope>NUCLEOTIDE SEQUENCE</scope>
    <source>
        <strain evidence="4">CGMCC 1.15725</strain>
    </source>
</reference>
<evidence type="ECO:0000313" key="4">
    <source>
        <dbReference type="EMBL" id="GGF12763.1"/>
    </source>
</evidence>
<organism evidence="4 5">
    <name type="scientific">Aliidongia dinghuensis</name>
    <dbReference type="NCBI Taxonomy" id="1867774"/>
    <lineage>
        <taxon>Bacteria</taxon>
        <taxon>Pseudomonadati</taxon>
        <taxon>Pseudomonadota</taxon>
        <taxon>Alphaproteobacteria</taxon>
        <taxon>Rhodospirillales</taxon>
        <taxon>Dongiaceae</taxon>
        <taxon>Aliidongia</taxon>
    </lineage>
</organism>
<keyword evidence="5" id="KW-1185">Reference proteome</keyword>
<dbReference type="AlphaFoldDB" id="A0A8J2YS39"/>
<dbReference type="InterPro" id="IPR002068">
    <property type="entry name" value="A-crystallin/Hsp20_dom"/>
</dbReference>
<dbReference type="InterPro" id="IPR008978">
    <property type="entry name" value="HSP20-like_chaperone"/>
</dbReference>
<comment type="similarity">
    <text evidence="1 2">Belongs to the small heat shock protein (HSP20) family.</text>
</comment>
<dbReference type="PROSITE" id="PS01031">
    <property type="entry name" value="SHSP"/>
    <property type="match status" value="1"/>
</dbReference>
<evidence type="ECO:0000313" key="5">
    <source>
        <dbReference type="Proteomes" id="UP000646365"/>
    </source>
</evidence>
<dbReference type="Gene3D" id="2.60.40.790">
    <property type="match status" value="1"/>
</dbReference>
<dbReference type="InterPro" id="IPR031107">
    <property type="entry name" value="Small_HSP"/>
</dbReference>
<dbReference type="RefSeq" id="WP_189044792.1">
    <property type="nucleotide sequence ID" value="NZ_BMJQ01000004.1"/>
</dbReference>
<dbReference type="Proteomes" id="UP000646365">
    <property type="component" value="Unassembled WGS sequence"/>
</dbReference>
<dbReference type="CDD" id="cd06464">
    <property type="entry name" value="ACD_sHsps-like"/>
    <property type="match status" value="1"/>
</dbReference>
<feature type="domain" description="SHSP" evidence="3">
    <location>
        <begin position="34"/>
        <end position="146"/>
    </location>
</feature>
<proteinExistence type="inferred from homology"/>
<evidence type="ECO:0000256" key="2">
    <source>
        <dbReference type="RuleBase" id="RU003616"/>
    </source>
</evidence>
<evidence type="ECO:0000256" key="1">
    <source>
        <dbReference type="PROSITE-ProRule" id="PRU00285"/>
    </source>
</evidence>
<dbReference type="PANTHER" id="PTHR11527">
    <property type="entry name" value="HEAT-SHOCK PROTEIN 20 FAMILY MEMBER"/>
    <property type="match status" value="1"/>
</dbReference>
<evidence type="ECO:0000259" key="3">
    <source>
        <dbReference type="PROSITE" id="PS01031"/>
    </source>
</evidence>